<evidence type="ECO:0000256" key="11">
    <source>
        <dbReference type="SAM" id="MobiDB-lite"/>
    </source>
</evidence>
<dbReference type="InParanoid" id="C3ZFJ7"/>
<feature type="disulfide bond" evidence="10">
    <location>
        <begin position="206"/>
        <end position="224"/>
    </location>
</feature>
<keyword evidence="6 12" id="KW-0472">Membrane</keyword>
<feature type="disulfide bond" evidence="10">
    <location>
        <begin position="536"/>
        <end position="551"/>
    </location>
</feature>
<keyword evidence="7 10" id="KW-1015">Disulfide bond</keyword>
<feature type="disulfide bond" evidence="10">
    <location>
        <begin position="51"/>
        <end position="66"/>
    </location>
</feature>
<feature type="transmembrane region" description="Helical" evidence="12">
    <location>
        <begin position="1457"/>
        <end position="1482"/>
    </location>
</feature>
<feature type="compositionally biased region" description="Polar residues" evidence="11">
    <location>
        <begin position="1143"/>
        <end position="1157"/>
    </location>
</feature>
<dbReference type="EMBL" id="GG666613">
    <property type="protein sequence ID" value="EEN48751.1"/>
    <property type="molecule type" value="Genomic_DNA"/>
</dbReference>
<feature type="disulfide bond" evidence="10">
    <location>
        <begin position="497"/>
        <end position="512"/>
    </location>
</feature>
<evidence type="ECO:0000256" key="3">
    <source>
        <dbReference type="ARBA" id="ARBA00022692"/>
    </source>
</evidence>
<dbReference type="InterPro" id="IPR023415">
    <property type="entry name" value="LDLR_class-A_CS"/>
</dbReference>
<evidence type="ECO:0000256" key="8">
    <source>
        <dbReference type="ARBA" id="ARBA00023170"/>
    </source>
</evidence>
<evidence type="ECO:0000256" key="5">
    <source>
        <dbReference type="ARBA" id="ARBA00022989"/>
    </source>
</evidence>
<dbReference type="SMART" id="SM00369">
    <property type="entry name" value="LRR_TYP"/>
    <property type="match status" value="3"/>
</dbReference>
<feature type="compositionally biased region" description="Polar residues" evidence="11">
    <location>
        <begin position="1108"/>
        <end position="1122"/>
    </location>
</feature>
<dbReference type="InterPro" id="IPR051221">
    <property type="entry name" value="LDLR-related"/>
</dbReference>
<evidence type="ECO:0000256" key="9">
    <source>
        <dbReference type="ARBA" id="ARBA00023180"/>
    </source>
</evidence>
<dbReference type="InterPro" id="IPR000421">
    <property type="entry name" value="FA58C"/>
</dbReference>
<dbReference type="Gene3D" id="3.80.10.10">
    <property type="entry name" value="Ribonuclease Inhibitor"/>
    <property type="match status" value="1"/>
</dbReference>
<feature type="disulfide bond" evidence="10">
    <location>
        <begin position="218"/>
        <end position="233"/>
    </location>
</feature>
<feature type="disulfide bond" evidence="10">
    <location>
        <begin position="524"/>
        <end position="542"/>
    </location>
</feature>
<organism>
    <name type="scientific">Branchiostoma floridae</name>
    <name type="common">Florida lancelet</name>
    <name type="synonym">Amphioxus</name>
    <dbReference type="NCBI Taxonomy" id="7739"/>
    <lineage>
        <taxon>Eukaryota</taxon>
        <taxon>Metazoa</taxon>
        <taxon>Chordata</taxon>
        <taxon>Cephalochordata</taxon>
        <taxon>Leptocardii</taxon>
        <taxon>Amphioxiformes</taxon>
        <taxon>Branchiostomatidae</taxon>
        <taxon>Branchiostoma</taxon>
    </lineage>
</organism>
<dbReference type="InterPro" id="IPR002172">
    <property type="entry name" value="LDrepeatLR_classA_rpt"/>
</dbReference>
<feature type="disulfide bond" evidence="10">
    <location>
        <begin position="517"/>
        <end position="529"/>
    </location>
</feature>
<dbReference type="PROSITE" id="PS01209">
    <property type="entry name" value="LDLRA_1"/>
    <property type="match status" value="9"/>
</dbReference>
<dbReference type="CDD" id="cd00057">
    <property type="entry name" value="FA58C"/>
    <property type="match status" value="2"/>
</dbReference>
<feature type="domain" description="F5/8 type C" evidence="14">
    <location>
        <begin position="554"/>
        <end position="708"/>
    </location>
</feature>
<keyword evidence="5 12" id="KW-1133">Transmembrane helix</keyword>
<feature type="signal peptide" evidence="13">
    <location>
        <begin position="1"/>
        <end position="19"/>
    </location>
</feature>
<keyword evidence="9" id="KW-0325">Glycoprotein</keyword>
<dbReference type="SUPFAM" id="SSF57424">
    <property type="entry name" value="LDL receptor-like module"/>
    <property type="match status" value="15"/>
</dbReference>
<feature type="disulfide bond" evidence="10">
    <location>
        <begin position="461"/>
        <end position="476"/>
    </location>
</feature>
<feature type="domain" description="F5/8 type C" evidence="14">
    <location>
        <begin position="724"/>
        <end position="882"/>
    </location>
</feature>
<dbReference type="Gene3D" id="2.60.120.260">
    <property type="entry name" value="Galactose-binding domain-like"/>
    <property type="match status" value="2"/>
</dbReference>
<dbReference type="CDD" id="cd00112">
    <property type="entry name" value="LDLa"/>
    <property type="match status" value="14"/>
</dbReference>
<dbReference type="InterPro" id="IPR001611">
    <property type="entry name" value="Leu-rich_rpt"/>
</dbReference>
<feature type="disulfide bond" evidence="10">
    <location>
        <begin position="1037"/>
        <end position="1052"/>
    </location>
</feature>
<evidence type="ECO:0000256" key="12">
    <source>
        <dbReference type="SAM" id="Phobius"/>
    </source>
</evidence>
<keyword evidence="13" id="KW-0732">Signal</keyword>
<evidence type="ECO:0000256" key="13">
    <source>
        <dbReference type="SAM" id="SignalP"/>
    </source>
</evidence>
<evidence type="ECO:0000256" key="4">
    <source>
        <dbReference type="ARBA" id="ARBA00022737"/>
    </source>
</evidence>
<accession>C3ZFJ7</accession>
<reference evidence="15" key="1">
    <citation type="journal article" date="2008" name="Nature">
        <title>The amphioxus genome and the evolution of the chordate karyotype.</title>
        <authorList>
            <consortium name="US DOE Joint Genome Institute (JGI-PGF)"/>
            <person name="Putnam N.H."/>
            <person name="Butts T."/>
            <person name="Ferrier D.E.K."/>
            <person name="Furlong R.F."/>
            <person name="Hellsten U."/>
            <person name="Kawashima T."/>
            <person name="Robinson-Rechavi M."/>
            <person name="Shoguchi E."/>
            <person name="Terry A."/>
            <person name="Yu J.-K."/>
            <person name="Benito-Gutierrez E.L."/>
            <person name="Dubchak I."/>
            <person name="Garcia-Fernandez J."/>
            <person name="Gibson-Brown J.J."/>
            <person name="Grigoriev I.V."/>
            <person name="Horton A.C."/>
            <person name="de Jong P.J."/>
            <person name="Jurka J."/>
            <person name="Kapitonov V.V."/>
            <person name="Kohara Y."/>
            <person name="Kuroki Y."/>
            <person name="Lindquist E."/>
            <person name="Lucas S."/>
            <person name="Osoegawa K."/>
            <person name="Pennacchio L.A."/>
            <person name="Salamov A.A."/>
            <person name="Satou Y."/>
            <person name="Sauka-Spengler T."/>
            <person name="Schmutz J."/>
            <person name="Shin-I T."/>
            <person name="Toyoda A."/>
            <person name="Bronner-Fraser M."/>
            <person name="Fujiyama A."/>
            <person name="Holland L.Z."/>
            <person name="Holland P.W.H."/>
            <person name="Satoh N."/>
            <person name="Rokhsar D.S."/>
        </authorList>
    </citation>
    <scope>NUCLEOTIDE SEQUENCE [LARGE SCALE GENOMIC DNA]</scope>
    <source>
        <strain evidence="15">S238N-H82</strain>
        <tissue evidence="15">Testes</tissue>
    </source>
</reference>
<evidence type="ECO:0000256" key="10">
    <source>
        <dbReference type="PROSITE-ProRule" id="PRU00124"/>
    </source>
</evidence>
<feature type="disulfide bond" evidence="10">
    <location>
        <begin position="369"/>
        <end position="387"/>
    </location>
</feature>
<dbReference type="PROSITE" id="PS50068">
    <property type="entry name" value="LDLRA_2"/>
    <property type="match status" value="15"/>
</dbReference>
<name>C3ZFJ7_BRAFL</name>
<feature type="chain" id="PRO_5002934553" description="F5/8 type C domain-containing protein" evidence="13">
    <location>
        <begin position="20"/>
        <end position="1498"/>
    </location>
</feature>
<dbReference type="Pfam" id="PF13855">
    <property type="entry name" value="LRR_8"/>
    <property type="match status" value="1"/>
</dbReference>
<evidence type="ECO:0000256" key="2">
    <source>
        <dbReference type="ARBA" id="ARBA00022614"/>
    </source>
</evidence>
<dbReference type="Pfam" id="PF00057">
    <property type="entry name" value="Ldl_recept_a"/>
    <property type="match status" value="10"/>
</dbReference>
<evidence type="ECO:0000313" key="15">
    <source>
        <dbReference type="EMBL" id="EEN48751.1"/>
    </source>
</evidence>
<dbReference type="SMART" id="SM00192">
    <property type="entry name" value="LDLa"/>
    <property type="match status" value="17"/>
</dbReference>
<dbReference type="SUPFAM" id="SSF52058">
    <property type="entry name" value="L domain-like"/>
    <property type="match status" value="1"/>
</dbReference>
<dbReference type="InterPro" id="IPR032675">
    <property type="entry name" value="LRR_dom_sf"/>
</dbReference>
<comment type="subcellular location">
    <subcellularLocation>
        <location evidence="1">Membrane</location>
        <topology evidence="1">Single-pass membrane protein</topology>
    </subcellularLocation>
</comment>
<evidence type="ECO:0000256" key="6">
    <source>
        <dbReference type="ARBA" id="ARBA00023136"/>
    </source>
</evidence>
<feature type="disulfide bond" evidence="10">
    <location>
        <begin position="949"/>
        <end position="964"/>
    </location>
</feature>
<keyword evidence="4" id="KW-0677">Repeat</keyword>
<dbReference type="PANTHER" id="PTHR22722:SF15">
    <property type="entry name" value="LOW-DENSITY LIPOPROTEIN RECEPTOR-RELATED"/>
    <property type="match status" value="1"/>
</dbReference>
<gene>
    <name evidence="15" type="ORF">BRAFLDRAFT_67180</name>
</gene>
<feature type="disulfide bond" evidence="10">
    <location>
        <begin position="1089"/>
        <end position="1104"/>
    </location>
</feature>
<evidence type="ECO:0000256" key="7">
    <source>
        <dbReference type="ARBA" id="ARBA00023157"/>
    </source>
</evidence>
<dbReference type="GO" id="GO:0016020">
    <property type="term" value="C:membrane"/>
    <property type="evidence" value="ECO:0007669"/>
    <property type="project" value="UniProtKB-SubCell"/>
</dbReference>
<keyword evidence="2" id="KW-0433">Leucine-rich repeat</keyword>
<dbReference type="SUPFAM" id="SSF49785">
    <property type="entry name" value="Galactose-binding domain-like"/>
    <property type="match status" value="2"/>
</dbReference>
<dbReference type="eggNOG" id="KOG1215">
    <property type="taxonomic scope" value="Eukaryota"/>
</dbReference>
<comment type="caution">
    <text evidence="10">Lacks conserved residue(s) required for the propagation of feature annotation.</text>
</comment>
<dbReference type="Pfam" id="PF00754">
    <property type="entry name" value="F5_F8_type_C"/>
    <property type="match status" value="2"/>
</dbReference>
<keyword evidence="3 12" id="KW-0812">Transmembrane</keyword>
<proteinExistence type="predicted"/>
<dbReference type="SMART" id="SM00231">
    <property type="entry name" value="FA58C"/>
    <property type="match status" value="2"/>
</dbReference>
<dbReference type="InterPro" id="IPR036055">
    <property type="entry name" value="LDL_receptor-like_sf"/>
</dbReference>
<dbReference type="PRINTS" id="PR00261">
    <property type="entry name" value="LDLRECEPTOR"/>
</dbReference>
<dbReference type="PANTHER" id="PTHR22722">
    <property type="entry name" value="LOW-DENSITY LIPOPROTEIN RECEPTOR-RELATED PROTEIN 2-RELATED"/>
    <property type="match status" value="1"/>
</dbReference>
<dbReference type="InterPro" id="IPR008979">
    <property type="entry name" value="Galactose-bd-like_sf"/>
</dbReference>
<dbReference type="Gene3D" id="4.10.400.10">
    <property type="entry name" value="Low-density Lipoprotein Receptor"/>
    <property type="match status" value="17"/>
</dbReference>
<dbReference type="PROSITE" id="PS50022">
    <property type="entry name" value="FA58C_3"/>
    <property type="match status" value="2"/>
</dbReference>
<evidence type="ECO:0000256" key="1">
    <source>
        <dbReference type="ARBA" id="ARBA00004167"/>
    </source>
</evidence>
<evidence type="ECO:0000259" key="14">
    <source>
        <dbReference type="PROSITE" id="PS50022"/>
    </source>
</evidence>
<feature type="disulfide bond" evidence="10">
    <location>
        <begin position="381"/>
        <end position="396"/>
    </location>
</feature>
<keyword evidence="8" id="KW-0675">Receptor</keyword>
<dbReference type="InterPro" id="IPR003591">
    <property type="entry name" value="Leu-rich_rpt_typical-subtyp"/>
</dbReference>
<feature type="disulfide bond" evidence="10">
    <location>
        <begin position="96"/>
        <end position="111"/>
    </location>
</feature>
<dbReference type="eggNOG" id="KOG0619">
    <property type="taxonomic scope" value="Eukaryota"/>
</dbReference>
<sequence length="1498" mass="164076">MATGLLLFVCLMLVEYVSLQTTEGSVECTSFESDLFRCKSSGTCVLPQEVCDGRNNCEDGSDELDCWSKECPLSSPFDVPFRCESSGACVGEWETCNGIYDCRDGSDERNCSARECPDPNDFRCESSGACVREWEKCNGIDDCSDGSDERDCSDGGCPNPGEFRCETSRRCVYEYYICNGDADCSDGSDEKDCLRKECPIPEDFKCRSGTCVRAPEVCNGVADCADGSDEEECSKRECPQFSSTDELFRCERGGACVPVLDMCDGVNDCADSSDESCWNDECPYPDFFTCESGEKTCVPPIKQCDHFNDCQDGSDEQCWNVVCRYRNDSRCQNDGVCIDQEQHCDGHPDCTDGSDEDCTVCPYPDDFRCQTGTCIRSVSHCDGHENCLDGSDEEDCWKKDCQSDSFNCKTSEKCVFGWDRCDGVVDCHHDGVRDESDESGCVCTSDKFLCENRCVAPVGVCDGVPDCDDSSDELLCPPCNGLQVECDGGCLPKYRACDGLEDCANGEDEINCTVGGCGSKQFPCADGTCLLESQLCDNRTDCSGGEDEEDCGDVIPPGFPLGLASRYIADVFITASSEYKPEFAASQARHTPPTAPGYCWVPSTVEDQWIQVYFGKTTNVTGVVIGGGGSNWDLGSWVTSFTLAFSMNGNEWAPYKGTGNDVQIFDGNRDRYNKVSRPLPVPVTSQYIRLYPTGYEGWVAMVMEVYVTNDENAWLVQGNDVPLGVGIDAGLDSSAAPKIPDLHFTASSRDGDFFPWLARLNNGRGLELGACWSPSLQDSGPWLQIKHDNVYEVAGVITQGAYNLERWVTSYKMSFSVNGETWTPYTLSTGDEKVFTGNSDNYRYARNMLDNTVHAFYTRFYPQPKPRIHFIFDALRVEILVIDEIDSQFMSCWDGTSPGRGAGVFHGFQACDGVEDCSTGRDEENCDDCGMECQTTLDSASCVPSSWICDEIEDCLDGEDEQGCVQGVPKHCFFTCRNDVTCLPTRLLGDGNQDCPDGEDERRSYVEDAMGGRWGSCSFNCSSVYGNASCVPDAFACDGDADCLGEEDEQSCEDIAPGDEGVPDVCLTFLCNMPGGATDQICVPPHWVCDGYPNCASGEDEQGCGNADSVSTQTSTAPSVGLQTAAGGQGETWGPTHGHGPQEESTTELSKGQGSPEDQTECIVSRLAYLKFVFCNHLKFETIPVDIPLNAERLEVSFNNIRNVTYIPALPLLSTLDLSYNAIEHMSWPALRVLPSLKYLLLGNNRLPQLKLDTVITHLPKLTYVDFSYNELVSVSPYEFGWPQVTNANINHNPYNCGCDMAWLIAKLACLESCEEEDKTCCSSCAACFLTEHHVKEYLKCETPRRLEGRLLSDVSHEISGCKKQGSRSVTQSKVVPITLQQTMSAFGPSSRKKTTAITVTTNATKDDDFPDGFRLGTDVYGANYNKKFIGNIAMTNTAPSSPKTIVISSPTDSLELLFITAMTLTISCITVMIIISCSLLYKVIMIRNADAIGEDNC</sequence>
<feature type="disulfide bond" evidence="10">
    <location>
        <begin position="137"/>
        <end position="152"/>
    </location>
</feature>
<feature type="disulfide bond" evidence="10">
    <location>
        <begin position="178"/>
        <end position="193"/>
    </location>
</feature>
<protein>
    <recommendedName>
        <fullName evidence="14">F5/8 type C domain-containing protein</fullName>
    </recommendedName>
</protein>
<feature type="region of interest" description="Disordered" evidence="11">
    <location>
        <begin position="1106"/>
        <end position="1157"/>
    </location>
</feature>